<evidence type="ECO:0000256" key="3">
    <source>
        <dbReference type="ARBA" id="ARBA00022475"/>
    </source>
</evidence>
<comment type="subcellular location">
    <subcellularLocation>
        <location evidence="1 7">Cell membrane</location>
        <topology evidence="1 7">Multi-pass membrane protein</topology>
    </subcellularLocation>
</comment>
<proteinExistence type="inferred from homology"/>
<dbReference type="InterPro" id="IPR000515">
    <property type="entry name" value="MetI-like"/>
</dbReference>
<feature type="transmembrane region" description="Helical" evidence="7">
    <location>
        <begin position="223"/>
        <end position="241"/>
    </location>
</feature>
<feature type="transmembrane region" description="Helical" evidence="7">
    <location>
        <begin position="86"/>
        <end position="107"/>
    </location>
</feature>
<protein>
    <submittedName>
        <fullName evidence="9">ABC transporter permease subunit</fullName>
    </submittedName>
</protein>
<evidence type="ECO:0000256" key="7">
    <source>
        <dbReference type="RuleBase" id="RU363032"/>
    </source>
</evidence>
<comment type="similarity">
    <text evidence="7">Belongs to the binding-protein-dependent transport system permease family.</text>
</comment>
<evidence type="ECO:0000256" key="6">
    <source>
        <dbReference type="ARBA" id="ARBA00023136"/>
    </source>
</evidence>
<evidence type="ECO:0000259" key="8">
    <source>
        <dbReference type="PROSITE" id="PS50928"/>
    </source>
</evidence>
<dbReference type="Proteomes" id="UP001197875">
    <property type="component" value="Unassembled WGS sequence"/>
</dbReference>
<dbReference type="CDD" id="cd06261">
    <property type="entry name" value="TM_PBP2"/>
    <property type="match status" value="1"/>
</dbReference>
<dbReference type="PANTHER" id="PTHR30193">
    <property type="entry name" value="ABC TRANSPORTER PERMEASE PROTEIN"/>
    <property type="match status" value="1"/>
</dbReference>
<feature type="transmembrane region" description="Helical" evidence="7">
    <location>
        <begin position="169"/>
        <end position="191"/>
    </location>
</feature>
<evidence type="ECO:0000256" key="2">
    <source>
        <dbReference type="ARBA" id="ARBA00022448"/>
    </source>
</evidence>
<dbReference type="PROSITE" id="PS50928">
    <property type="entry name" value="ABC_TM1"/>
    <property type="match status" value="1"/>
</dbReference>
<keyword evidence="10" id="KW-1185">Reference proteome</keyword>
<dbReference type="Pfam" id="PF00528">
    <property type="entry name" value="BPD_transp_1"/>
    <property type="match status" value="1"/>
</dbReference>
<dbReference type="PANTHER" id="PTHR30193:SF44">
    <property type="entry name" value="LACTOSE TRANSPORT SYSTEM PERMEASE PROTEIN LACF"/>
    <property type="match status" value="1"/>
</dbReference>
<dbReference type="EMBL" id="JAJEPR010000016">
    <property type="protein sequence ID" value="MCC2190245.1"/>
    <property type="molecule type" value="Genomic_DNA"/>
</dbReference>
<dbReference type="SUPFAM" id="SSF161098">
    <property type="entry name" value="MetI-like"/>
    <property type="match status" value="1"/>
</dbReference>
<keyword evidence="2 7" id="KW-0813">Transport</keyword>
<dbReference type="GO" id="GO:0005886">
    <property type="term" value="C:plasma membrane"/>
    <property type="evidence" value="ECO:0007669"/>
    <property type="project" value="UniProtKB-SubCell"/>
</dbReference>
<keyword evidence="4 7" id="KW-0812">Transmembrane</keyword>
<feature type="transmembrane region" description="Helical" evidence="7">
    <location>
        <begin position="282"/>
        <end position="303"/>
    </location>
</feature>
<feature type="transmembrane region" description="Helical" evidence="7">
    <location>
        <begin position="21"/>
        <end position="40"/>
    </location>
</feature>
<sequence length="313" mass="35438">MAAGTRTVGKKKIKIRWKRVLPMYLLALPGIIYMICNNYIPMFGITIAFKKLNVSKGFWGSDWCGLDNFKFLFKSSTTWTIIRNTILYNVTFIILGTVISIAAAILLNEVKNYAATRFYQSVILLPYLMSWVVVSYLVYTLLAADTGLINSVLKTLGMKPINWYQEQKYWPFILTFCNIWKGTGYSMIIYLSSIVGISQDYYEAARIDGATKWKQITDITLPLLKPTVITMLILSVGRIFASDFGLFYQIPKNSGALYNVTQTIDVYVYNALMKNADYGMSSAASVFQSIVGFLFVVVANALVRKYSEENALF</sequence>
<keyword evidence="5 7" id="KW-1133">Transmembrane helix</keyword>
<name>A0AAE3J7B1_9FIRM</name>
<dbReference type="InterPro" id="IPR051393">
    <property type="entry name" value="ABC_transporter_permease"/>
</dbReference>
<evidence type="ECO:0000313" key="10">
    <source>
        <dbReference type="Proteomes" id="UP001197875"/>
    </source>
</evidence>
<organism evidence="9 10">
    <name type="scientific">Fusicatenibacter faecihominis</name>
    <dbReference type="NCBI Taxonomy" id="2881276"/>
    <lineage>
        <taxon>Bacteria</taxon>
        <taxon>Bacillati</taxon>
        <taxon>Bacillota</taxon>
        <taxon>Clostridia</taxon>
        <taxon>Lachnospirales</taxon>
        <taxon>Lachnospiraceae</taxon>
        <taxon>Fusicatenibacter</taxon>
    </lineage>
</organism>
<dbReference type="InterPro" id="IPR035906">
    <property type="entry name" value="MetI-like_sf"/>
</dbReference>
<evidence type="ECO:0000256" key="5">
    <source>
        <dbReference type="ARBA" id="ARBA00022989"/>
    </source>
</evidence>
<gene>
    <name evidence="9" type="ORF">LKD71_10575</name>
</gene>
<evidence type="ECO:0000313" key="9">
    <source>
        <dbReference type="EMBL" id="MCC2190245.1"/>
    </source>
</evidence>
<dbReference type="RefSeq" id="WP_227615376.1">
    <property type="nucleotide sequence ID" value="NZ_JAJEPR010000016.1"/>
</dbReference>
<comment type="caution">
    <text evidence="9">The sequence shown here is derived from an EMBL/GenBank/DDBJ whole genome shotgun (WGS) entry which is preliminary data.</text>
</comment>
<evidence type="ECO:0000256" key="1">
    <source>
        <dbReference type="ARBA" id="ARBA00004651"/>
    </source>
</evidence>
<feature type="transmembrane region" description="Helical" evidence="7">
    <location>
        <begin position="128"/>
        <end position="149"/>
    </location>
</feature>
<dbReference type="AlphaFoldDB" id="A0AAE3J7B1"/>
<dbReference type="GO" id="GO:0055085">
    <property type="term" value="P:transmembrane transport"/>
    <property type="evidence" value="ECO:0007669"/>
    <property type="project" value="InterPro"/>
</dbReference>
<reference evidence="9 10" key="1">
    <citation type="submission" date="2021-10" db="EMBL/GenBank/DDBJ databases">
        <title>Anaerobic single-cell dispensing facilitates the cultivation of human gut bacteria.</title>
        <authorList>
            <person name="Afrizal A."/>
        </authorList>
    </citation>
    <scope>NUCLEOTIDE SEQUENCE [LARGE SCALE GENOMIC DNA]</scope>
    <source>
        <strain evidence="9 10">CLA-AA-H277</strain>
    </source>
</reference>
<evidence type="ECO:0000256" key="4">
    <source>
        <dbReference type="ARBA" id="ARBA00022692"/>
    </source>
</evidence>
<accession>A0AAE3J7B1</accession>
<keyword evidence="3" id="KW-1003">Cell membrane</keyword>
<dbReference type="Gene3D" id="1.10.3720.10">
    <property type="entry name" value="MetI-like"/>
    <property type="match status" value="1"/>
</dbReference>
<feature type="domain" description="ABC transmembrane type-1" evidence="8">
    <location>
        <begin position="82"/>
        <end position="299"/>
    </location>
</feature>
<keyword evidence="6 7" id="KW-0472">Membrane</keyword>